<protein>
    <submittedName>
        <fullName evidence="1">Uncharacterized protein</fullName>
    </submittedName>
</protein>
<sequence>MSGRAARVRVRYGWPLTPTLPSPRQPVALMTTSLESTAFTAAALVSSWRATGAVCVVTCPCAPAAAGGRRKRLARQLPRTQKMFDGMPVKTVVSWNVLLDGLVRANEDHWFATGNDFDVPADATASASPRVLCLPAARRPLLQVLELEGHEGCRRQALDGSFLTLPEY</sequence>
<comment type="caution">
    <text evidence="1">The sequence shown here is derived from an EMBL/GenBank/DDBJ whole genome shotgun (WGS) entry which is preliminary data.</text>
</comment>
<dbReference type="AlphaFoldDB" id="A0A6G1E6I5"/>
<gene>
    <name evidence="1" type="ORF">E2562_034120</name>
</gene>
<organism evidence="1 2">
    <name type="scientific">Oryza meyeriana var. granulata</name>
    <dbReference type="NCBI Taxonomy" id="110450"/>
    <lineage>
        <taxon>Eukaryota</taxon>
        <taxon>Viridiplantae</taxon>
        <taxon>Streptophyta</taxon>
        <taxon>Embryophyta</taxon>
        <taxon>Tracheophyta</taxon>
        <taxon>Spermatophyta</taxon>
        <taxon>Magnoliopsida</taxon>
        <taxon>Liliopsida</taxon>
        <taxon>Poales</taxon>
        <taxon>Poaceae</taxon>
        <taxon>BOP clade</taxon>
        <taxon>Oryzoideae</taxon>
        <taxon>Oryzeae</taxon>
        <taxon>Oryzinae</taxon>
        <taxon>Oryza</taxon>
        <taxon>Oryza meyeriana</taxon>
    </lineage>
</organism>
<dbReference type="EMBL" id="SPHZ02000005">
    <property type="protein sequence ID" value="KAF0920271.1"/>
    <property type="molecule type" value="Genomic_DNA"/>
</dbReference>
<evidence type="ECO:0000313" key="1">
    <source>
        <dbReference type="EMBL" id="KAF0920271.1"/>
    </source>
</evidence>
<keyword evidence="2" id="KW-1185">Reference proteome</keyword>
<proteinExistence type="predicted"/>
<evidence type="ECO:0000313" key="2">
    <source>
        <dbReference type="Proteomes" id="UP000479710"/>
    </source>
</evidence>
<dbReference type="Proteomes" id="UP000479710">
    <property type="component" value="Unassembled WGS sequence"/>
</dbReference>
<accession>A0A6G1E6I5</accession>
<name>A0A6G1E6I5_9ORYZ</name>
<reference evidence="1 2" key="1">
    <citation type="submission" date="2019-11" db="EMBL/GenBank/DDBJ databases">
        <title>Whole genome sequence of Oryza granulata.</title>
        <authorList>
            <person name="Li W."/>
        </authorList>
    </citation>
    <scope>NUCLEOTIDE SEQUENCE [LARGE SCALE GENOMIC DNA]</scope>
    <source>
        <strain evidence="2">cv. Menghai</strain>
        <tissue evidence="1">Leaf</tissue>
    </source>
</reference>